<dbReference type="GO" id="GO:0006313">
    <property type="term" value="P:DNA transposition"/>
    <property type="evidence" value="ECO:0007669"/>
    <property type="project" value="InterPro"/>
</dbReference>
<gene>
    <name evidence="2" type="ORF">F4560_000005</name>
</gene>
<evidence type="ECO:0000259" key="1">
    <source>
        <dbReference type="Pfam" id="PF01548"/>
    </source>
</evidence>
<dbReference type="GO" id="GO:0004803">
    <property type="term" value="F:transposase activity"/>
    <property type="evidence" value="ECO:0007669"/>
    <property type="project" value="InterPro"/>
</dbReference>
<reference evidence="2 3" key="1">
    <citation type="submission" date="2020-08" db="EMBL/GenBank/DDBJ databases">
        <title>Sequencing the genomes of 1000 actinobacteria strains.</title>
        <authorList>
            <person name="Klenk H.-P."/>
        </authorList>
    </citation>
    <scope>NUCLEOTIDE SEQUENCE [LARGE SCALE GENOMIC DNA]</scope>
    <source>
        <strain evidence="2 3">DSM 45486</strain>
    </source>
</reference>
<feature type="domain" description="Transposase IS110-like N-terminal" evidence="1">
    <location>
        <begin position="15"/>
        <end position="85"/>
    </location>
</feature>
<dbReference type="Proteomes" id="UP000552097">
    <property type="component" value="Unassembled WGS sequence"/>
</dbReference>
<dbReference type="PANTHER" id="PTHR33055">
    <property type="entry name" value="TRANSPOSASE FOR INSERTION SEQUENCE ELEMENT IS1111A"/>
    <property type="match status" value="1"/>
</dbReference>
<dbReference type="Pfam" id="PF01548">
    <property type="entry name" value="DEDD_Tnp_IS110"/>
    <property type="match status" value="1"/>
</dbReference>
<dbReference type="GO" id="GO:0003677">
    <property type="term" value="F:DNA binding"/>
    <property type="evidence" value="ECO:0007669"/>
    <property type="project" value="InterPro"/>
</dbReference>
<dbReference type="InterPro" id="IPR047650">
    <property type="entry name" value="Transpos_IS110"/>
</dbReference>
<evidence type="ECO:0000313" key="2">
    <source>
        <dbReference type="EMBL" id="MBB5800237.1"/>
    </source>
</evidence>
<accession>A0A7W9HDG0</accession>
<comment type="caution">
    <text evidence="2">The sequence shown here is derived from an EMBL/GenBank/DDBJ whole genome shotgun (WGS) entry which is preliminary data.</text>
</comment>
<dbReference type="PANTHER" id="PTHR33055:SF16">
    <property type="entry name" value="TRANSPOSASE FOR INSERTION SEQUENCE ELEMENT IS1547"/>
    <property type="match status" value="1"/>
</dbReference>
<organism evidence="2 3">
    <name type="scientific">Saccharothrix ecbatanensis</name>
    <dbReference type="NCBI Taxonomy" id="1105145"/>
    <lineage>
        <taxon>Bacteria</taxon>
        <taxon>Bacillati</taxon>
        <taxon>Actinomycetota</taxon>
        <taxon>Actinomycetes</taxon>
        <taxon>Pseudonocardiales</taxon>
        <taxon>Pseudonocardiaceae</taxon>
        <taxon>Saccharothrix</taxon>
    </lineage>
</organism>
<keyword evidence="3" id="KW-1185">Reference proteome</keyword>
<dbReference type="InterPro" id="IPR002525">
    <property type="entry name" value="Transp_IS110-like_N"/>
</dbReference>
<sequence>MPSVERDPRLRRVVIGVDTHKHIHVAVALDDIGGRLDTRSFPADQDGYRQLLDWAAGFGAKRLVFGIEGTGSYGADRAGVLAAAGGACLWGVKSQLRGLTCG</sequence>
<protein>
    <submittedName>
        <fullName evidence="2">Transposase</fullName>
    </submittedName>
</protein>
<evidence type="ECO:0000313" key="3">
    <source>
        <dbReference type="Proteomes" id="UP000552097"/>
    </source>
</evidence>
<proteinExistence type="predicted"/>
<name>A0A7W9HDG0_9PSEU</name>
<dbReference type="EMBL" id="JACHMO010000001">
    <property type="protein sequence ID" value="MBB5800237.1"/>
    <property type="molecule type" value="Genomic_DNA"/>
</dbReference>
<dbReference type="RefSeq" id="WP_184914425.1">
    <property type="nucleotide sequence ID" value="NZ_JACHMO010000001.1"/>
</dbReference>
<dbReference type="AlphaFoldDB" id="A0A7W9HDG0"/>